<name>A0A2X0PKP4_9BASI</name>
<reference evidence="3 4" key="1">
    <citation type="submission" date="2016-11" db="EMBL/GenBank/DDBJ databases">
        <authorList>
            <person name="Jaros S."/>
            <person name="Januszkiewicz K."/>
            <person name="Wedrychowicz H."/>
        </authorList>
    </citation>
    <scope>NUCLEOTIDE SEQUENCE [LARGE SCALE GENOMIC DNA]</scope>
</reference>
<keyword evidence="4" id="KW-1185">Reference proteome</keyword>
<organism evidence="3 4">
    <name type="scientific">Microbotryum silenes-dioicae</name>
    <dbReference type="NCBI Taxonomy" id="796604"/>
    <lineage>
        <taxon>Eukaryota</taxon>
        <taxon>Fungi</taxon>
        <taxon>Dikarya</taxon>
        <taxon>Basidiomycota</taxon>
        <taxon>Pucciniomycotina</taxon>
        <taxon>Microbotryomycetes</taxon>
        <taxon>Microbotryales</taxon>
        <taxon>Microbotryaceae</taxon>
        <taxon>Microbotryum</taxon>
    </lineage>
</organism>
<evidence type="ECO:0000313" key="4">
    <source>
        <dbReference type="Proteomes" id="UP000249464"/>
    </source>
</evidence>
<feature type="signal peptide" evidence="2">
    <location>
        <begin position="1"/>
        <end position="19"/>
    </location>
</feature>
<sequence length="397" mass="42137">MLFSFSTLSLAFVATMASASSIDNTQMQAVVLATQAKVSGSYTFRNVQTGNCNVTSTTVSSSFTGADGKRLFAFVYTYNSLGKLPSLHHSFLIIIINTSTSTALMQTTHFCARAGSPPPVPGQQTDPAGLWPLDQLLRPVPSSNSGKANVYTQSSKKSVSLKWTRVSGTSGNSKGSWQGVSIADGSSVSLTQLGNPAGPASAGAEIGPRVISAACTSTSNGKCLAAQYGKQNGQGKDIAAVAYACRTSGESVAKQVWALVPCGTSSSAITFSKNVSRRRRSLDLEDRAENAAITEPVVVDEDEDEDENENENDVEESPLFTDEDVTEYTETDDKADFDLGKRDFSATYCILTHDHLFDQRARAVGSTAVKSAGGFTSQGMVDFNAKDKSQWWAVVSS</sequence>
<keyword evidence="2" id="KW-0732">Signal</keyword>
<evidence type="ECO:0000256" key="2">
    <source>
        <dbReference type="SAM" id="SignalP"/>
    </source>
</evidence>
<proteinExistence type="predicted"/>
<feature type="chain" id="PRO_5015899476" evidence="2">
    <location>
        <begin position="20"/>
        <end position="397"/>
    </location>
</feature>
<dbReference type="EMBL" id="FQNC01000085">
    <property type="protein sequence ID" value="SGZ23679.1"/>
    <property type="molecule type" value="Genomic_DNA"/>
</dbReference>
<evidence type="ECO:0000313" key="3">
    <source>
        <dbReference type="EMBL" id="SGZ23679.1"/>
    </source>
</evidence>
<evidence type="ECO:0000256" key="1">
    <source>
        <dbReference type="SAM" id="MobiDB-lite"/>
    </source>
</evidence>
<protein>
    <submittedName>
        <fullName evidence="3">BQ5605_C023g09619 protein</fullName>
    </submittedName>
</protein>
<feature type="region of interest" description="Disordered" evidence="1">
    <location>
        <begin position="293"/>
        <end position="323"/>
    </location>
</feature>
<accession>A0A2X0PKP4</accession>
<dbReference type="AlphaFoldDB" id="A0A2X0PKP4"/>
<gene>
    <name evidence="3" type="primary">BQ5605_C023g09619</name>
    <name evidence="3" type="ORF">BQ5605_C023G09619</name>
</gene>
<dbReference type="Proteomes" id="UP000249464">
    <property type="component" value="Unassembled WGS sequence"/>
</dbReference>
<feature type="compositionally biased region" description="Acidic residues" evidence="1">
    <location>
        <begin position="298"/>
        <end position="323"/>
    </location>
</feature>